<evidence type="ECO:0000256" key="1">
    <source>
        <dbReference type="PIRSR" id="PIRSR037031-50"/>
    </source>
</evidence>
<feature type="active site" description="Nucleophile" evidence="1">
    <location>
        <position position="10"/>
    </location>
</feature>
<dbReference type="SUPFAM" id="SSF52833">
    <property type="entry name" value="Thioredoxin-like"/>
    <property type="match status" value="1"/>
</dbReference>
<comment type="caution">
    <text evidence="4">The sequence shown here is derived from an EMBL/GenBank/DDBJ whole genome shotgun (WGS) entry which is preliminary data.</text>
</comment>
<accession>A0A2P8F4W8</accession>
<evidence type="ECO:0000313" key="4">
    <source>
        <dbReference type="EMBL" id="PSL16750.1"/>
    </source>
</evidence>
<feature type="domain" description="Thioredoxin-like fold" evidence="3">
    <location>
        <begin position="1"/>
        <end position="75"/>
    </location>
</feature>
<keyword evidence="2" id="KW-1015">Disulfide bond</keyword>
<dbReference type="InterPro" id="IPR012336">
    <property type="entry name" value="Thioredoxin-like_fold"/>
</dbReference>
<evidence type="ECO:0000256" key="2">
    <source>
        <dbReference type="PIRSR" id="PIRSR037031-51"/>
    </source>
</evidence>
<feature type="active site" description="Nucleophile" evidence="1">
    <location>
        <position position="13"/>
    </location>
</feature>
<dbReference type="PANTHER" id="PTHR36450:SF1">
    <property type="entry name" value="THIOREDOXIN"/>
    <property type="match status" value="1"/>
</dbReference>
<organism evidence="4 5">
    <name type="scientific">Marinobacterium halophilum</name>
    <dbReference type="NCBI Taxonomy" id="267374"/>
    <lineage>
        <taxon>Bacteria</taxon>
        <taxon>Pseudomonadati</taxon>
        <taxon>Pseudomonadota</taxon>
        <taxon>Gammaproteobacteria</taxon>
        <taxon>Oceanospirillales</taxon>
        <taxon>Oceanospirillaceae</taxon>
        <taxon>Marinobacterium</taxon>
    </lineage>
</organism>
<dbReference type="PIRSF" id="PIRSF037031">
    <property type="entry name" value="Redox_disulphide_2"/>
    <property type="match status" value="1"/>
</dbReference>
<dbReference type="PANTHER" id="PTHR36450">
    <property type="entry name" value="THIOREDOXIN"/>
    <property type="match status" value="1"/>
</dbReference>
<proteinExistence type="predicted"/>
<dbReference type="RefSeq" id="WP_106590192.1">
    <property type="nucleotide sequence ID" value="NZ_PYGI01000001.1"/>
</dbReference>
<keyword evidence="5" id="KW-1185">Reference proteome</keyword>
<dbReference type="NCBIfam" id="TIGR00412">
    <property type="entry name" value="redox_disulf_2"/>
    <property type="match status" value="1"/>
</dbReference>
<dbReference type="AlphaFoldDB" id="A0A2P8F4W8"/>
<reference evidence="4 5" key="1">
    <citation type="submission" date="2018-03" db="EMBL/GenBank/DDBJ databases">
        <title>Genomic Encyclopedia of Archaeal and Bacterial Type Strains, Phase II (KMG-II): from individual species to whole genera.</title>
        <authorList>
            <person name="Goeker M."/>
        </authorList>
    </citation>
    <scope>NUCLEOTIDE SEQUENCE [LARGE SCALE GENOMIC DNA]</scope>
    <source>
        <strain evidence="4 5">DSM 17586</strain>
    </source>
</reference>
<keyword evidence="2" id="KW-0676">Redox-active center</keyword>
<dbReference type="InterPro" id="IPR005243">
    <property type="entry name" value="THIRX-like_proc"/>
</dbReference>
<name>A0A2P8F4W8_9GAMM</name>
<dbReference type="Proteomes" id="UP000242133">
    <property type="component" value="Unassembled WGS sequence"/>
</dbReference>
<evidence type="ECO:0000259" key="3">
    <source>
        <dbReference type="Pfam" id="PF13192"/>
    </source>
</evidence>
<feature type="disulfide bond" description="Redox-active" evidence="2">
    <location>
        <begin position="10"/>
        <end position="13"/>
    </location>
</feature>
<sequence>MKLTIYGSGCAKCRQLTANAEAAAHALGLEYDVEKVTDVNTIIADGVMHTPALAVDGTIIIEGKVAAAEEIEALIT</sequence>
<dbReference type="Pfam" id="PF13192">
    <property type="entry name" value="Thioredoxin_3"/>
    <property type="match status" value="1"/>
</dbReference>
<gene>
    <name evidence="4" type="ORF">CLV44_101148</name>
</gene>
<protein>
    <submittedName>
        <fullName evidence="4">Small redox-active disulfide protein 2</fullName>
    </submittedName>
</protein>
<evidence type="ECO:0000313" key="5">
    <source>
        <dbReference type="Proteomes" id="UP000242133"/>
    </source>
</evidence>
<dbReference type="Gene3D" id="3.40.30.10">
    <property type="entry name" value="Glutaredoxin"/>
    <property type="match status" value="1"/>
</dbReference>
<dbReference type="EMBL" id="PYGI01000001">
    <property type="protein sequence ID" value="PSL16750.1"/>
    <property type="molecule type" value="Genomic_DNA"/>
</dbReference>
<dbReference type="OrthoDB" id="9800630at2"/>
<dbReference type="InterPro" id="IPR036249">
    <property type="entry name" value="Thioredoxin-like_sf"/>
</dbReference>